<dbReference type="Proteomes" id="UP000663873">
    <property type="component" value="Unassembled WGS sequence"/>
</dbReference>
<name>A0A821UHG8_9BILA</name>
<keyword evidence="2" id="KW-1185">Reference proteome</keyword>
<gene>
    <name evidence="1" type="ORF">UJA718_LOCUS45050</name>
</gene>
<sequence>AVDEEKIRDRDAELRQRKVSSSSIV</sequence>
<proteinExistence type="predicted"/>
<evidence type="ECO:0000313" key="1">
    <source>
        <dbReference type="EMBL" id="CAF4890023.1"/>
    </source>
</evidence>
<feature type="non-terminal residue" evidence="1">
    <location>
        <position position="1"/>
    </location>
</feature>
<accession>A0A821UHG8</accession>
<comment type="caution">
    <text evidence="1">The sequence shown here is derived from an EMBL/GenBank/DDBJ whole genome shotgun (WGS) entry which is preliminary data.</text>
</comment>
<dbReference type="EMBL" id="CAJOBP010073110">
    <property type="protein sequence ID" value="CAF4890023.1"/>
    <property type="molecule type" value="Genomic_DNA"/>
</dbReference>
<evidence type="ECO:0000313" key="2">
    <source>
        <dbReference type="Proteomes" id="UP000663873"/>
    </source>
</evidence>
<protein>
    <submittedName>
        <fullName evidence="1">Uncharacterized protein</fullName>
    </submittedName>
</protein>
<reference evidence="1" key="1">
    <citation type="submission" date="2021-02" db="EMBL/GenBank/DDBJ databases">
        <authorList>
            <person name="Nowell W R."/>
        </authorList>
    </citation>
    <scope>NUCLEOTIDE SEQUENCE</scope>
</reference>
<organism evidence="1 2">
    <name type="scientific">Rotaria socialis</name>
    <dbReference type="NCBI Taxonomy" id="392032"/>
    <lineage>
        <taxon>Eukaryota</taxon>
        <taxon>Metazoa</taxon>
        <taxon>Spiralia</taxon>
        <taxon>Gnathifera</taxon>
        <taxon>Rotifera</taxon>
        <taxon>Eurotatoria</taxon>
        <taxon>Bdelloidea</taxon>
        <taxon>Philodinida</taxon>
        <taxon>Philodinidae</taxon>
        <taxon>Rotaria</taxon>
    </lineage>
</organism>
<dbReference type="AlphaFoldDB" id="A0A821UHG8"/>